<dbReference type="AlphaFoldDB" id="A0A9W6F8U9"/>
<dbReference type="OrthoDB" id="524326at2759"/>
<accession>A0A9W6F8U9</accession>
<name>A0A9W6F8U9_9CHLO</name>
<dbReference type="InterPro" id="IPR005502">
    <property type="entry name" value="Ribosyl_crysJ1"/>
</dbReference>
<evidence type="ECO:0008006" key="3">
    <source>
        <dbReference type="Google" id="ProtNLM"/>
    </source>
</evidence>
<dbReference type="InterPro" id="IPR050792">
    <property type="entry name" value="ADP-ribosylglycohydrolase"/>
</dbReference>
<dbReference type="SUPFAM" id="SSF101478">
    <property type="entry name" value="ADP-ribosylglycohydrolase"/>
    <property type="match status" value="1"/>
</dbReference>
<reference evidence="1 2" key="1">
    <citation type="journal article" date="2023" name="Commun. Biol.">
        <title>Reorganization of the ancestral sex-determining regions during the evolution of trioecy in Pleodorina starrii.</title>
        <authorList>
            <person name="Takahashi K."/>
            <person name="Suzuki S."/>
            <person name="Kawai-Toyooka H."/>
            <person name="Yamamoto K."/>
            <person name="Hamaji T."/>
            <person name="Ootsuki R."/>
            <person name="Yamaguchi H."/>
            <person name="Kawachi M."/>
            <person name="Higashiyama T."/>
            <person name="Nozaki H."/>
        </authorList>
    </citation>
    <scope>NUCLEOTIDE SEQUENCE [LARGE SCALE GENOMIC DNA]</scope>
    <source>
        <strain evidence="1 2">NIES-4479</strain>
    </source>
</reference>
<evidence type="ECO:0000313" key="1">
    <source>
        <dbReference type="EMBL" id="GLC60598.1"/>
    </source>
</evidence>
<dbReference type="Pfam" id="PF03747">
    <property type="entry name" value="ADP_ribosyl_GH"/>
    <property type="match status" value="1"/>
</dbReference>
<dbReference type="PANTHER" id="PTHR16222">
    <property type="entry name" value="ADP-RIBOSYLGLYCOHYDROLASE"/>
    <property type="match status" value="1"/>
</dbReference>
<proteinExistence type="predicted"/>
<dbReference type="PANTHER" id="PTHR16222:SF34">
    <property type="entry name" value="ADP-RIBOSYLGLYCOHYDROLASE"/>
    <property type="match status" value="1"/>
</dbReference>
<gene>
    <name evidence="1" type="primary">PLEST011532</name>
    <name evidence="1" type="ORF">PLESTB_001632200</name>
</gene>
<evidence type="ECO:0000313" key="2">
    <source>
        <dbReference type="Proteomes" id="UP001165080"/>
    </source>
</evidence>
<comment type="caution">
    <text evidence="1">The sequence shown here is derived from an EMBL/GenBank/DDBJ whole genome shotgun (WGS) entry which is preliminary data.</text>
</comment>
<dbReference type="Gene3D" id="1.10.4080.10">
    <property type="entry name" value="ADP-ribosylation/Crystallin J1"/>
    <property type="match status" value="1"/>
</dbReference>
<sequence>MLAERTHRAFSCRGTKLSLSPTTIRPACRRARPFARASLAEAAKTTPTMDKAVVLDRIRGALWGIFIADALSMPVHWYYNPGDIRRDFGVIETYQAPKARHPSSIMSVSNTGGHGRGGQSGRIIGDVINHGKHDFWGKSGVHYHQGMKAGENTLNAICARLVLRNLAKEKSYNATSWLQDYVSFMTTPGSHNDTYAESFHRDFFRNWAAGVPPERCSKGTEGHNTAQIGGFVMLPPVILSRLDGPAAASQRALQHLSTTHDSRKLSGYAQKYAELVYGLAAGGDLRSVTSAFAAGMGIDLAQLVPYDDVRIVHSTFGSACYIEDSFPSMLYLAYKYADSFEKAVLANTNVGGENCHRGAALGAVMGAGLGESRIPPRLISGLADSAAIRAEIDAFVSQLHPDLLMPDTCQAAAQP</sequence>
<protein>
    <recommendedName>
        <fullName evidence="3">ADP-ribosylglycohydrolase</fullName>
    </recommendedName>
</protein>
<dbReference type="EMBL" id="BRXU01000036">
    <property type="protein sequence ID" value="GLC60598.1"/>
    <property type="molecule type" value="Genomic_DNA"/>
</dbReference>
<dbReference type="InterPro" id="IPR036705">
    <property type="entry name" value="Ribosyl_crysJ1_sf"/>
</dbReference>
<organism evidence="1 2">
    <name type="scientific">Pleodorina starrii</name>
    <dbReference type="NCBI Taxonomy" id="330485"/>
    <lineage>
        <taxon>Eukaryota</taxon>
        <taxon>Viridiplantae</taxon>
        <taxon>Chlorophyta</taxon>
        <taxon>core chlorophytes</taxon>
        <taxon>Chlorophyceae</taxon>
        <taxon>CS clade</taxon>
        <taxon>Chlamydomonadales</taxon>
        <taxon>Volvocaceae</taxon>
        <taxon>Pleodorina</taxon>
    </lineage>
</organism>
<dbReference type="Proteomes" id="UP001165080">
    <property type="component" value="Unassembled WGS sequence"/>
</dbReference>
<keyword evidence="2" id="KW-1185">Reference proteome</keyword>